<feature type="compositionally biased region" description="Polar residues" evidence="8">
    <location>
        <begin position="555"/>
        <end position="572"/>
    </location>
</feature>
<feature type="compositionally biased region" description="Basic residues" evidence="8">
    <location>
        <begin position="620"/>
        <end position="631"/>
    </location>
</feature>
<keyword evidence="11" id="KW-1185">Reference proteome</keyword>
<dbReference type="Proteomes" id="UP000193498">
    <property type="component" value="Unassembled WGS sequence"/>
</dbReference>
<dbReference type="InParanoid" id="A0A1Y1ZB62"/>
<feature type="domain" description="OBG-type G" evidence="9">
    <location>
        <begin position="169"/>
        <end position="341"/>
    </location>
</feature>
<dbReference type="GO" id="GO:0016787">
    <property type="term" value="F:hydrolase activity"/>
    <property type="evidence" value="ECO:0007669"/>
    <property type="project" value="UniProtKB-KW"/>
</dbReference>
<sequence>MSLYNFKKIQVVPSADEFLDIVLSKTQRKTATVVHKNYSIGRIRTFYMRKVKFTQDSFEEKLKLMLEDFPQLDNIHPFYADLMNVLYDKDHYKLALGQINTARHLISAVAKDYVRLLKFGDSLYRCKQLKRAALGRMATIMKRQKDSLAYLEQVRQHLSRLPSIDPNTRTLVICGYPNVGKSSFLNKVSRADVDVQPYAFTTKSLFVGHMDYKYLRWQVIDTPGILDHPLEEMNTIEMQSITALAHLRACIMFFMDLSEQCGYSVADQCKLYHNIKPLFANKPTVLVVNKIDVCRPEDLKESDQALLQEIVNDGNVTMVQVSCYTEEGVMDTRNAACDKLLSSRVEMKMKGQKINDVLNKLHLTKPVQRDDIERPVIIPEAARSKVKYDINDPNRRKLERDIEAENGGAGVYNVDLKKIYDLANEEWKYDTIPEILDGKNVADFIDADIAEKLDALEREEERLEAEGFYNSDEEMENSEDEAIKEAAGAIKEKRQIMTLVSRHKKIRNRPVLPAKAAARSSTVSDMHDHLSSMGIDASEVRARSQNRKRARSESRATSMARENSQGPTTRTASMVRDRSTMGLRNVKQKVDAVKIQKKSQRTNNLLAKRGEADRDIQTKLPKHLFAGKRKMGKTDRR</sequence>
<gene>
    <name evidence="10" type="ORF">K493DRAFT_332766</name>
</gene>
<dbReference type="Pfam" id="PF17835">
    <property type="entry name" value="NOG1_N"/>
    <property type="match status" value="1"/>
</dbReference>
<dbReference type="FunCoup" id="A0A1Y1ZB62">
    <property type="interactions" value="1060"/>
</dbReference>
<dbReference type="SUPFAM" id="SSF52540">
    <property type="entry name" value="P-loop containing nucleoside triphosphate hydrolases"/>
    <property type="match status" value="1"/>
</dbReference>
<evidence type="ECO:0000256" key="7">
    <source>
        <dbReference type="PIRNR" id="PIRNR038919"/>
    </source>
</evidence>
<evidence type="ECO:0000256" key="6">
    <source>
        <dbReference type="ARBA" id="ARBA00023242"/>
    </source>
</evidence>
<dbReference type="GO" id="GO:0005730">
    <property type="term" value="C:nucleolus"/>
    <property type="evidence" value="ECO:0007669"/>
    <property type="project" value="UniProtKB-SubCell"/>
</dbReference>
<feature type="compositionally biased region" description="Basic and acidic residues" evidence="8">
    <location>
        <begin position="608"/>
        <end position="617"/>
    </location>
</feature>
<dbReference type="PRINTS" id="PR00326">
    <property type="entry name" value="GTP1OBG"/>
</dbReference>
<dbReference type="InterPro" id="IPR012973">
    <property type="entry name" value="NOG_C"/>
</dbReference>
<evidence type="ECO:0000256" key="3">
    <source>
        <dbReference type="ARBA" id="ARBA00022517"/>
    </source>
</evidence>
<dbReference type="CDD" id="cd01897">
    <property type="entry name" value="NOG"/>
    <property type="match status" value="1"/>
</dbReference>
<feature type="region of interest" description="Disordered" evidence="8">
    <location>
        <begin position="601"/>
        <end position="637"/>
    </location>
</feature>
<evidence type="ECO:0000313" key="10">
    <source>
        <dbReference type="EMBL" id="ORY07500.1"/>
    </source>
</evidence>
<dbReference type="Pfam" id="PF08155">
    <property type="entry name" value="NOGCT"/>
    <property type="match status" value="1"/>
</dbReference>
<keyword evidence="3 7" id="KW-0690">Ribosome biogenesis</keyword>
<comment type="function">
    <text evidence="1 7">Involved in the biogenesis of the 60S ribosomal subunit.</text>
</comment>
<feature type="region of interest" description="Disordered" evidence="8">
    <location>
        <begin position="536"/>
        <end position="572"/>
    </location>
</feature>
<dbReference type="Gene3D" id="1.20.120.1190">
    <property type="match status" value="1"/>
</dbReference>
<comment type="subcellular location">
    <subcellularLocation>
        <location evidence="2 7">Nucleus</location>
        <location evidence="2 7">Nucleolus</location>
    </subcellularLocation>
</comment>
<dbReference type="InterPro" id="IPR010674">
    <property type="entry name" value="NOG1_Rossman_fold_dom"/>
</dbReference>
<evidence type="ECO:0000259" key="9">
    <source>
        <dbReference type="PROSITE" id="PS51710"/>
    </source>
</evidence>
<dbReference type="PANTHER" id="PTHR45759">
    <property type="entry name" value="NUCLEOLAR GTP-BINDING PROTEIN 1"/>
    <property type="match status" value="1"/>
</dbReference>
<dbReference type="EMBL" id="MCFE01000008">
    <property type="protein sequence ID" value="ORY07500.1"/>
    <property type="molecule type" value="Genomic_DNA"/>
</dbReference>
<reference evidence="10 11" key="1">
    <citation type="submission" date="2016-07" db="EMBL/GenBank/DDBJ databases">
        <title>Pervasive Adenine N6-methylation of Active Genes in Fungi.</title>
        <authorList>
            <consortium name="DOE Joint Genome Institute"/>
            <person name="Mondo S.J."/>
            <person name="Dannebaum R.O."/>
            <person name="Kuo R.C."/>
            <person name="Labutti K."/>
            <person name="Haridas S."/>
            <person name="Kuo A."/>
            <person name="Salamov A."/>
            <person name="Ahrendt S.R."/>
            <person name="Lipzen A."/>
            <person name="Sullivan W."/>
            <person name="Andreopoulos W.B."/>
            <person name="Clum A."/>
            <person name="Lindquist E."/>
            <person name="Daum C."/>
            <person name="Ramamoorthy G.K."/>
            <person name="Gryganskyi A."/>
            <person name="Culley D."/>
            <person name="Magnuson J.K."/>
            <person name="James T.Y."/>
            <person name="O'Malley M.A."/>
            <person name="Stajich J.E."/>
            <person name="Spatafora J.W."/>
            <person name="Visel A."/>
            <person name="Grigoriev I.V."/>
        </authorList>
    </citation>
    <scope>NUCLEOTIDE SEQUENCE [LARGE SCALE GENOMIC DNA]</scope>
    <source>
        <strain evidence="10 11">CBS 931.73</strain>
    </source>
</reference>
<dbReference type="InterPro" id="IPR024926">
    <property type="entry name" value="NOG1"/>
</dbReference>
<protein>
    <recommendedName>
        <fullName evidence="7">Nucleolar GTP-binding protein 1</fullName>
    </recommendedName>
</protein>
<comment type="caution">
    <text evidence="10">The sequence shown here is derived from an EMBL/GenBank/DDBJ whole genome shotgun (WGS) entry which is preliminary data.</text>
</comment>
<evidence type="ECO:0000256" key="8">
    <source>
        <dbReference type="SAM" id="MobiDB-lite"/>
    </source>
</evidence>
<name>A0A1Y1ZB62_9FUNG</name>
<comment type="similarity">
    <text evidence="7">Belongs to the TRAFAC class OBG-HflX-like GTPase superfamily. OBG GTPase family. NOG subfamily.</text>
</comment>
<dbReference type="InterPro" id="IPR041623">
    <property type="entry name" value="NOG1_N"/>
</dbReference>
<keyword evidence="4" id="KW-0547">Nucleotide-binding</keyword>
<evidence type="ECO:0000256" key="5">
    <source>
        <dbReference type="ARBA" id="ARBA00023134"/>
    </source>
</evidence>
<dbReference type="InterPro" id="IPR006073">
    <property type="entry name" value="GTP-bd"/>
</dbReference>
<dbReference type="FunFam" id="1.20.120.1190:FF:000001">
    <property type="entry name" value="Nucleolar GTP-binding protein 1"/>
    <property type="match status" value="1"/>
</dbReference>
<accession>A0A1Y1ZB62</accession>
<keyword evidence="10" id="KW-0378">Hydrolase</keyword>
<dbReference type="InterPro" id="IPR027417">
    <property type="entry name" value="P-loop_NTPase"/>
</dbReference>
<dbReference type="PROSITE" id="PS51710">
    <property type="entry name" value="G_OBG"/>
    <property type="match status" value="1"/>
</dbReference>
<dbReference type="Gene3D" id="3.40.50.300">
    <property type="entry name" value="P-loop containing nucleotide triphosphate hydrolases"/>
    <property type="match status" value="1"/>
</dbReference>
<proteinExistence type="inferred from homology"/>
<dbReference type="GO" id="GO:1902626">
    <property type="term" value="P:assembly of large subunit precursor of preribosome"/>
    <property type="evidence" value="ECO:0007669"/>
    <property type="project" value="UniProtKB-ARBA"/>
</dbReference>
<evidence type="ECO:0000256" key="2">
    <source>
        <dbReference type="ARBA" id="ARBA00004604"/>
    </source>
</evidence>
<dbReference type="AlphaFoldDB" id="A0A1Y1ZB62"/>
<dbReference type="FunFam" id="3.40.50.300:FF:000496">
    <property type="entry name" value="Nucleolar GTP-binding protein 1"/>
    <property type="match status" value="1"/>
</dbReference>
<dbReference type="GO" id="GO:0005525">
    <property type="term" value="F:GTP binding"/>
    <property type="evidence" value="ECO:0007669"/>
    <property type="project" value="UniProtKB-KW"/>
</dbReference>
<organism evidence="10 11">
    <name type="scientific">Basidiobolus meristosporus CBS 931.73</name>
    <dbReference type="NCBI Taxonomy" id="1314790"/>
    <lineage>
        <taxon>Eukaryota</taxon>
        <taxon>Fungi</taxon>
        <taxon>Fungi incertae sedis</taxon>
        <taxon>Zoopagomycota</taxon>
        <taxon>Entomophthoromycotina</taxon>
        <taxon>Basidiobolomycetes</taxon>
        <taxon>Basidiobolales</taxon>
        <taxon>Basidiobolaceae</taxon>
        <taxon>Basidiobolus</taxon>
    </lineage>
</organism>
<evidence type="ECO:0000256" key="1">
    <source>
        <dbReference type="ARBA" id="ARBA00002889"/>
    </source>
</evidence>
<keyword evidence="5" id="KW-0342">GTP-binding</keyword>
<dbReference type="Pfam" id="PF06858">
    <property type="entry name" value="NOG1"/>
    <property type="match status" value="1"/>
</dbReference>
<dbReference type="STRING" id="1314790.A0A1Y1ZB62"/>
<keyword evidence="6 7" id="KW-0539">Nucleus</keyword>
<dbReference type="PIRSF" id="PIRSF038919">
    <property type="entry name" value="NOG1"/>
    <property type="match status" value="1"/>
</dbReference>
<dbReference type="InterPro" id="IPR031167">
    <property type="entry name" value="G_OBG"/>
</dbReference>
<evidence type="ECO:0000313" key="11">
    <source>
        <dbReference type="Proteomes" id="UP000193498"/>
    </source>
</evidence>
<evidence type="ECO:0000256" key="4">
    <source>
        <dbReference type="ARBA" id="ARBA00022741"/>
    </source>
</evidence>
<dbReference type="OrthoDB" id="415015at2759"/>